<evidence type="ECO:0000313" key="4">
    <source>
        <dbReference type="Proteomes" id="UP000615326"/>
    </source>
</evidence>
<evidence type="ECO:0000259" key="2">
    <source>
        <dbReference type="Pfam" id="PF13298"/>
    </source>
</evidence>
<name>A0ABX0KFM6_9PROT</name>
<evidence type="ECO:0000313" key="3">
    <source>
        <dbReference type="EMBL" id="NHO33918.1"/>
    </source>
</evidence>
<feature type="region of interest" description="Disordered" evidence="1">
    <location>
        <begin position="154"/>
        <end position="195"/>
    </location>
</feature>
<dbReference type="InterPro" id="IPR014144">
    <property type="entry name" value="LigD_PE_domain"/>
</dbReference>
<comment type="caution">
    <text evidence="3">The sequence shown here is derived from an EMBL/GenBank/DDBJ whole genome shotgun (WGS) entry which is preliminary data.</text>
</comment>
<gene>
    <name evidence="3" type="ORF">GOB84_15445</name>
</gene>
<evidence type="ECO:0000256" key="1">
    <source>
        <dbReference type="SAM" id="MobiDB-lite"/>
    </source>
</evidence>
<dbReference type="Pfam" id="PF13298">
    <property type="entry name" value="LigD_N"/>
    <property type="match status" value="1"/>
</dbReference>
<dbReference type="EMBL" id="WOSW01000044">
    <property type="protein sequence ID" value="NHO33918.1"/>
    <property type="molecule type" value="Genomic_DNA"/>
</dbReference>
<dbReference type="PANTHER" id="PTHR39465:SF1">
    <property type="entry name" value="DNA LIGASE D 3'-PHOSPHOESTERASE DOMAIN-CONTAINING PROTEIN"/>
    <property type="match status" value="1"/>
</dbReference>
<organism evidence="3 4">
    <name type="scientific">Acetobacter fallax</name>
    <dbReference type="NCBI Taxonomy" id="1737473"/>
    <lineage>
        <taxon>Bacteria</taxon>
        <taxon>Pseudomonadati</taxon>
        <taxon>Pseudomonadota</taxon>
        <taxon>Alphaproteobacteria</taxon>
        <taxon>Acetobacterales</taxon>
        <taxon>Acetobacteraceae</taxon>
        <taxon>Acetobacter</taxon>
    </lineage>
</organism>
<feature type="domain" description="DNA ligase D 3'-phosphoesterase" evidence="2">
    <location>
        <begin position="28"/>
        <end position="133"/>
    </location>
</feature>
<reference evidence="3 4" key="1">
    <citation type="journal article" date="2020" name="Int. J. Syst. Evol. Microbiol.">
        <title>Novel acetic acid bacteria from cider fermentations: Acetobacter conturbans sp. nov. and Acetobacter fallax sp. nov.</title>
        <authorList>
            <person name="Sombolestani A.S."/>
            <person name="Cleenwerck I."/>
            <person name="Cnockaert M."/>
            <person name="Borremans W."/>
            <person name="Wieme A.D."/>
            <person name="De Vuyst L."/>
            <person name="Vandamme P."/>
        </authorList>
    </citation>
    <scope>NUCLEOTIDE SEQUENCE [LARGE SCALE GENOMIC DNA]</scope>
    <source>
        <strain evidence="3 4">LMG 1637</strain>
    </source>
</reference>
<accession>A0ABX0KFM6</accession>
<sequence length="195" mass="21967">MGVPTPRLGTQPLSGEGSLIEGNRFVIQKHDARRLHYDFRLELNGFLKSWAVTKGPSLVPGERRLAVQVENHPLDYGDFEGTIPKGKYGSGTVAVWDRGSWTSLDDPEKGLAEGHLDFELHGEKLTGRWYLIRMKGKPQDKRDNWLLIKAADDAARRPDDPDILEEQPASIRSGRTITEIAESKPSRYPRRKPLS</sequence>
<dbReference type="PANTHER" id="PTHR39465">
    <property type="entry name" value="DNA LIGASE D, 3'-PHOSPHOESTERASE DOMAIN"/>
    <property type="match status" value="1"/>
</dbReference>
<keyword evidence="4" id="KW-1185">Reference proteome</keyword>
<protein>
    <recommendedName>
        <fullName evidence="2">DNA ligase D 3'-phosphoesterase domain-containing protein</fullName>
    </recommendedName>
</protein>
<proteinExistence type="predicted"/>
<dbReference type="Proteomes" id="UP000615326">
    <property type="component" value="Unassembled WGS sequence"/>
</dbReference>
<dbReference type="NCBIfam" id="TIGR02777">
    <property type="entry name" value="LigD_PE_dom"/>
    <property type="match status" value="1"/>
</dbReference>